<keyword evidence="17" id="KW-1185">Reference proteome</keyword>
<keyword evidence="7 13" id="KW-0812">Transmembrane</keyword>
<feature type="transmembrane region" description="Helical" evidence="13">
    <location>
        <begin position="96"/>
        <end position="117"/>
    </location>
</feature>
<dbReference type="GO" id="GO:0046583">
    <property type="term" value="F:monoatomic cation efflux transmembrane transporter activity"/>
    <property type="evidence" value="ECO:0007669"/>
    <property type="project" value="TreeGrafter"/>
</dbReference>
<keyword evidence="5" id="KW-1003">Cell membrane</keyword>
<dbReference type="AlphaFoldDB" id="A0A7S8C2K9"/>
<dbReference type="GO" id="GO:0006824">
    <property type="term" value="P:cobalt ion transport"/>
    <property type="evidence" value="ECO:0007669"/>
    <property type="project" value="UniProtKB-KW"/>
</dbReference>
<dbReference type="GO" id="GO:0005886">
    <property type="term" value="C:plasma membrane"/>
    <property type="evidence" value="ECO:0007669"/>
    <property type="project" value="UniProtKB-SubCell"/>
</dbReference>
<dbReference type="Proteomes" id="UP000593594">
    <property type="component" value="Chromosome"/>
</dbReference>
<organism evidence="16 17">
    <name type="scientific">Kaustia mangrovi</name>
    <dbReference type="NCBI Taxonomy" id="2593653"/>
    <lineage>
        <taxon>Bacteria</taxon>
        <taxon>Pseudomonadati</taxon>
        <taxon>Pseudomonadota</taxon>
        <taxon>Alphaproteobacteria</taxon>
        <taxon>Hyphomicrobiales</taxon>
        <taxon>Parvibaculaceae</taxon>
        <taxon>Kaustia</taxon>
    </lineage>
</organism>
<feature type="transmembrane region" description="Helical" evidence="13">
    <location>
        <begin position="266"/>
        <end position="288"/>
    </location>
</feature>
<evidence type="ECO:0000256" key="8">
    <source>
        <dbReference type="ARBA" id="ARBA00022989"/>
    </source>
</evidence>
<keyword evidence="12" id="KW-0170">Cobalt</keyword>
<dbReference type="GO" id="GO:0010045">
    <property type="term" value="P:response to nickel cation"/>
    <property type="evidence" value="ECO:0007669"/>
    <property type="project" value="TreeGrafter"/>
</dbReference>
<keyword evidence="9" id="KW-0406">Ion transport</keyword>
<dbReference type="InterPro" id="IPR011541">
    <property type="entry name" value="Ni/Co_transpt_high_affinity"/>
</dbReference>
<evidence type="ECO:0000256" key="2">
    <source>
        <dbReference type="ARBA" id="ARBA00004651"/>
    </source>
</evidence>
<feature type="transmembrane region" description="Helical" evidence="13">
    <location>
        <begin position="138"/>
        <end position="163"/>
    </location>
</feature>
<feature type="region of interest" description="Disordered" evidence="14">
    <location>
        <begin position="220"/>
        <end position="240"/>
    </location>
</feature>
<dbReference type="GO" id="GO:0032025">
    <property type="term" value="P:response to cobalt ion"/>
    <property type="evidence" value="ECO:0007669"/>
    <property type="project" value="TreeGrafter"/>
</dbReference>
<evidence type="ECO:0000256" key="13">
    <source>
        <dbReference type="RuleBase" id="RU362101"/>
    </source>
</evidence>
<comment type="function">
    <text evidence="1">Efflux system for nickel and cobalt.</text>
</comment>
<evidence type="ECO:0000256" key="1">
    <source>
        <dbReference type="ARBA" id="ARBA00002510"/>
    </source>
</evidence>
<accession>A0A7S8C2K9</accession>
<evidence type="ECO:0000313" key="16">
    <source>
        <dbReference type="EMBL" id="QPC42235.1"/>
    </source>
</evidence>
<feature type="transmembrane region" description="Helical" evidence="13">
    <location>
        <begin position="294"/>
        <end position="320"/>
    </location>
</feature>
<evidence type="ECO:0000256" key="15">
    <source>
        <dbReference type="SAM" id="SignalP"/>
    </source>
</evidence>
<comment type="similarity">
    <text evidence="13">Belongs to the NiCoT transporter (TC 2.A.52) family.</text>
</comment>
<dbReference type="Pfam" id="PF03824">
    <property type="entry name" value="NicO"/>
    <property type="match status" value="1"/>
</dbReference>
<evidence type="ECO:0000256" key="14">
    <source>
        <dbReference type="SAM" id="MobiDB-lite"/>
    </source>
</evidence>
<evidence type="ECO:0000256" key="6">
    <source>
        <dbReference type="ARBA" id="ARBA00022596"/>
    </source>
</evidence>
<name>A0A7S8C2K9_9HYPH</name>
<evidence type="ECO:0000256" key="9">
    <source>
        <dbReference type="ARBA" id="ARBA00023065"/>
    </source>
</evidence>
<comment type="subcellular location">
    <subcellularLocation>
        <location evidence="2 13">Cell membrane</location>
        <topology evidence="2 13">Multi-pass membrane protein</topology>
    </subcellularLocation>
</comment>
<dbReference type="InterPro" id="IPR051224">
    <property type="entry name" value="NiCoT_RcnA"/>
</dbReference>
<evidence type="ECO:0000256" key="12">
    <source>
        <dbReference type="ARBA" id="ARBA00023285"/>
    </source>
</evidence>
<keyword evidence="8 13" id="KW-1133">Transmembrane helix</keyword>
<dbReference type="GO" id="GO:0015099">
    <property type="term" value="F:nickel cation transmembrane transporter activity"/>
    <property type="evidence" value="ECO:0007669"/>
    <property type="project" value="UniProtKB-UniRule"/>
</dbReference>
<evidence type="ECO:0000256" key="11">
    <source>
        <dbReference type="ARBA" id="ARBA00023136"/>
    </source>
</evidence>
<evidence type="ECO:0000256" key="7">
    <source>
        <dbReference type="ARBA" id="ARBA00022692"/>
    </source>
</evidence>
<evidence type="ECO:0000256" key="5">
    <source>
        <dbReference type="ARBA" id="ARBA00022475"/>
    </source>
</evidence>
<feature type="transmembrane region" description="Helical" evidence="13">
    <location>
        <begin position="175"/>
        <end position="194"/>
    </location>
</feature>
<proteinExistence type="inferred from homology"/>
<keyword evidence="10" id="KW-0921">Nickel transport</keyword>
<dbReference type="PANTHER" id="PTHR40659">
    <property type="entry name" value="NICKEL/COBALT EFFLUX SYSTEM RCNA"/>
    <property type="match status" value="1"/>
</dbReference>
<sequence>MKPFLALCMLILAAVLAAPASAMAATSAGGAPVVLAQAQGKSLLGPRQTDTQAEKAAPARIGWWTRTMIWVRMQQQAFYKELTGALKALKDSNSVAAGWGLAVVSFLYGVFHAAGPGHGKAVISAWLIANERQLRRGVALAFLSSAFQALTAIVLVSALLLLVKTAFSSARAMTMWLELASYALISLVGAAMLWRALGGLVARREPASLGAAAVEADAHRHHDHDHHHHHGDHGHDHHEHGPDCGCGHAHMPGPSELDGQWSLARAFSIAFAVGIRPCSGAIIVLLFANTIGLYAAGIASTFAMALGTAITVSAIAVAAVTSKNLVLRFAGGSGIWLDRIYTGLAVLAGIAILALGVILFFATLNAPRPII</sequence>
<keyword evidence="4 13" id="KW-0813">Transport</keyword>
<feature type="signal peptide" evidence="15">
    <location>
        <begin position="1"/>
        <end position="24"/>
    </location>
</feature>
<feature type="transmembrane region" description="Helical" evidence="13">
    <location>
        <begin position="340"/>
        <end position="362"/>
    </location>
</feature>
<evidence type="ECO:0000256" key="10">
    <source>
        <dbReference type="ARBA" id="ARBA00023112"/>
    </source>
</evidence>
<evidence type="ECO:0000256" key="3">
    <source>
        <dbReference type="ARBA" id="ARBA00022426"/>
    </source>
</evidence>
<evidence type="ECO:0000313" key="17">
    <source>
        <dbReference type="Proteomes" id="UP000593594"/>
    </source>
</evidence>
<dbReference type="PANTHER" id="PTHR40659:SF1">
    <property type="entry name" value="NICKEL_COBALT EFFLUX SYSTEM RCNA"/>
    <property type="match status" value="1"/>
</dbReference>
<gene>
    <name evidence="16" type="ORF">HW532_05670</name>
</gene>
<protein>
    <recommendedName>
        <fullName evidence="13">Nickel/cobalt efflux system</fullName>
    </recommendedName>
</protein>
<feature type="compositionally biased region" description="Basic residues" evidence="14">
    <location>
        <begin position="220"/>
        <end position="232"/>
    </location>
</feature>
<evidence type="ECO:0000256" key="4">
    <source>
        <dbReference type="ARBA" id="ARBA00022448"/>
    </source>
</evidence>
<dbReference type="KEGG" id="kmn:HW532_05670"/>
<keyword evidence="11 13" id="KW-0472">Membrane</keyword>
<dbReference type="EMBL" id="CP058214">
    <property type="protein sequence ID" value="QPC42235.1"/>
    <property type="molecule type" value="Genomic_DNA"/>
</dbReference>
<reference evidence="16 17" key="1">
    <citation type="submission" date="2020-06" db="EMBL/GenBank/DDBJ databases">
        <title>Genome sequence of 2 isolates from Red Sea Mangroves.</title>
        <authorList>
            <person name="Sefrji F."/>
            <person name="Michoud G."/>
            <person name="Merlino G."/>
            <person name="Daffonchio D."/>
        </authorList>
    </citation>
    <scope>NUCLEOTIDE SEQUENCE [LARGE SCALE GENOMIC DNA]</scope>
    <source>
        <strain evidence="16 17">R1DC25</strain>
    </source>
</reference>
<dbReference type="RefSeq" id="WP_213163467.1">
    <property type="nucleotide sequence ID" value="NZ_CP058214.1"/>
</dbReference>
<keyword evidence="3" id="KW-0171">Cobalt transport</keyword>
<feature type="chain" id="PRO_5032996300" description="Nickel/cobalt efflux system" evidence="15">
    <location>
        <begin position="25"/>
        <end position="371"/>
    </location>
</feature>
<keyword evidence="15" id="KW-0732">Signal</keyword>
<keyword evidence="6" id="KW-0533">Nickel</keyword>